<organism evidence="1 2">
    <name type="scientific">Bordetella genomosp. 10</name>
    <dbReference type="NCBI Taxonomy" id="1416804"/>
    <lineage>
        <taxon>Bacteria</taxon>
        <taxon>Pseudomonadati</taxon>
        <taxon>Pseudomonadota</taxon>
        <taxon>Betaproteobacteria</taxon>
        <taxon>Burkholderiales</taxon>
        <taxon>Alcaligenaceae</taxon>
        <taxon>Bordetella</taxon>
    </lineage>
</organism>
<dbReference type="Proteomes" id="UP000216020">
    <property type="component" value="Unassembled WGS sequence"/>
</dbReference>
<dbReference type="AlphaFoldDB" id="A0A261SDC4"/>
<proteinExistence type="predicted"/>
<protein>
    <submittedName>
        <fullName evidence="1">Uncharacterized protein</fullName>
    </submittedName>
</protein>
<dbReference type="InterPro" id="IPR045397">
    <property type="entry name" value="TumE-like"/>
</dbReference>
<evidence type="ECO:0000313" key="1">
    <source>
        <dbReference type="EMBL" id="OZI35061.1"/>
    </source>
</evidence>
<sequence>MENLLVLDGESFVADRAGTLWVKFEVKAVEPCVRRPHGLKYSLTLHDEDGHRILGFDNAHPIRIGAGPGAKTKIEYDHKHEGERVRFYCYTDAFALLSDFWKEVESIVQERSL</sequence>
<gene>
    <name evidence="1" type="ORF">CAL29_12975</name>
</gene>
<accession>A0A261SDC4</accession>
<dbReference type="OrthoDB" id="7451512at2"/>
<comment type="caution">
    <text evidence="1">The sequence shown here is derived from an EMBL/GenBank/DDBJ whole genome shotgun (WGS) entry which is preliminary data.</text>
</comment>
<reference evidence="2" key="1">
    <citation type="submission" date="2017-05" db="EMBL/GenBank/DDBJ databases">
        <title>Complete and WGS of Bordetella genogroups.</title>
        <authorList>
            <person name="Spilker T."/>
            <person name="Lipuma J."/>
        </authorList>
    </citation>
    <scope>NUCLEOTIDE SEQUENCE [LARGE SCALE GENOMIC DNA]</scope>
    <source>
        <strain evidence="2">AU16122</strain>
    </source>
</reference>
<keyword evidence="2" id="KW-1185">Reference proteome</keyword>
<name>A0A261SDC4_9BORD</name>
<dbReference type="EMBL" id="NEVM01000002">
    <property type="protein sequence ID" value="OZI35061.1"/>
    <property type="molecule type" value="Genomic_DNA"/>
</dbReference>
<evidence type="ECO:0000313" key="2">
    <source>
        <dbReference type="Proteomes" id="UP000216020"/>
    </source>
</evidence>
<dbReference type="Pfam" id="PF20126">
    <property type="entry name" value="TumE"/>
    <property type="match status" value="1"/>
</dbReference>